<dbReference type="Proteomes" id="UP000318571">
    <property type="component" value="Chromosome 10"/>
</dbReference>
<feature type="region of interest" description="Disordered" evidence="1">
    <location>
        <begin position="1"/>
        <end position="34"/>
    </location>
</feature>
<dbReference type="AlphaFoldDB" id="A0A553NBV5"/>
<organism evidence="2 3">
    <name type="scientific">Tigriopus californicus</name>
    <name type="common">Marine copepod</name>
    <dbReference type="NCBI Taxonomy" id="6832"/>
    <lineage>
        <taxon>Eukaryota</taxon>
        <taxon>Metazoa</taxon>
        <taxon>Ecdysozoa</taxon>
        <taxon>Arthropoda</taxon>
        <taxon>Crustacea</taxon>
        <taxon>Multicrustacea</taxon>
        <taxon>Hexanauplia</taxon>
        <taxon>Copepoda</taxon>
        <taxon>Harpacticoida</taxon>
        <taxon>Harpacticidae</taxon>
        <taxon>Tigriopus</taxon>
    </lineage>
</organism>
<protein>
    <submittedName>
        <fullName evidence="2">Uncharacterized protein</fullName>
    </submittedName>
</protein>
<reference evidence="2 3" key="1">
    <citation type="journal article" date="2018" name="Nat. Ecol. Evol.">
        <title>Genomic signatures of mitonuclear coevolution across populations of Tigriopus californicus.</title>
        <authorList>
            <person name="Barreto F.S."/>
            <person name="Watson E.T."/>
            <person name="Lima T.G."/>
            <person name="Willett C.S."/>
            <person name="Edmands S."/>
            <person name="Li W."/>
            <person name="Burton R.S."/>
        </authorList>
    </citation>
    <scope>NUCLEOTIDE SEQUENCE [LARGE SCALE GENOMIC DNA]</scope>
    <source>
        <strain evidence="2 3">San Diego</strain>
    </source>
</reference>
<comment type="caution">
    <text evidence="2">The sequence shown here is derived from an EMBL/GenBank/DDBJ whole genome shotgun (WGS) entry which is preliminary data.</text>
</comment>
<gene>
    <name evidence="2" type="ORF">TCAL_15231</name>
</gene>
<sequence>MDEEKAPEEKVDGTSSNGDAVAANDDDQAALSPKKTMKFTHRMVTLFGKSEKDSKTEDKKETKDEECKEEVKEADDQVDNLHRLVIHALQTAIQVLHIWLRVSLLLAIALKLSIWTNFELFKDTYPITLISSTSP</sequence>
<proteinExistence type="predicted"/>
<evidence type="ECO:0000313" key="3">
    <source>
        <dbReference type="Proteomes" id="UP000318571"/>
    </source>
</evidence>
<keyword evidence="3" id="KW-1185">Reference proteome</keyword>
<accession>A0A553NBV5</accession>
<evidence type="ECO:0000256" key="1">
    <source>
        <dbReference type="SAM" id="MobiDB-lite"/>
    </source>
</evidence>
<name>A0A553NBV5_TIGCA</name>
<feature type="region of interest" description="Disordered" evidence="1">
    <location>
        <begin position="50"/>
        <end position="74"/>
    </location>
</feature>
<evidence type="ECO:0000313" key="2">
    <source>
        <dbReference type="EMBL" id="TRY62936.1"/>
    </source>
</evidence>
<dbReference type="EMBL" id="VCGU01000458">
    <property type="protein sequence ID" value="TRY62936.1"/>
    <property type="molecule type" value="Genomic_DNA"/>
</dbReference>